<dbReference type="PANTHER" id="PTHR18895:SF74">
    <property type="entry name" value="MTRF1L RELEASE FACTOR GLUTAMINE METHYLTRANSFERASE"/>
    <property type="match status" value="1"/>
</dbReference>
<name>E0TFS1_PARBH</name>
<evidence type="ECO:0000256" key="1">
    <source>
        <dbReference type="ARBA" id="ARBA00022603"/>
    </source>
</evidence>
<gene>
    <name evidence="4" type="ordered locus">PB2503_05057</name>
</gene>
<dbReference type="Proteomes" id="UP000001302">
    <property type="component" value="Chromosome"/>
</dbReference>
<dbReference type="HOGENOM" id="CLU_1119329_0_0_5"/>
<dbReference type="eggNOG" id="COG2890">
    <property type="taxonomic scope" value="Bacteria"/>
</dbReference>
<dbReference type="OrthoDB" id="9800643at2"/>
<dbReference type="Pfam" id="PF05175">
    <property type="entry name" value="MTS"/>
    <property type="match status" value="1"/>
</dbReference>
<dbReference type="PANTHER" id="PTHR18895">
    <property type="entry name" value="HEMK METHYLTRANSFERASE"/>
    <property type="match status" value="1"/>
</dbReference>
<dbReference type="GO" id="GO:0032259">
    <property type="term" value="P:methylation"/>
    <property type="evidence" value="ECO:0007669"/>
    <property type="project" value="UniProtKB-KW"/>
</dbReference>
<evidence type="ECO:0000313" key="4">
    <source>
        <dbReference type="EMBL" id="ADM09086.1"/>
    </source>
</evidence>
<dbReference type="STRING" id="314260.PB2503_05057"/>
<dbReference type="InterPro" id="IPR002052">
    <property type="entry name" value="DNA_methylase_N6_adenine_CS"/>
</dbReference>
<organism evidence="4 5">
    <name type="scientific">Parvularcula bermudensis (strain ATCC BAA-594 / HTCC2503 / KCTC 12087)</name>
    <dbReference type="NCBI Taxonomy" id="314260"/>
    <lineage>
        <taxon>Bacteria</taxon>
        <taxon>Pseudomonadati</taxon>
        <taxon>Pseudomonadota</taxon>
        <taxon>Alphaproteobacteria</taxon>
        <taxon>Parvularculales</taxon>
        <taxon>Parvularculaceae</taxon>
        <taxon>Parvularcula</taxon>
    </lineage>
</organism>
<evidence type="ECO:0000256" key="2">
    <source>
        <dbReference type="ARBA" id="ARBA00022691"/>
    </source>
</evidence>
<reference evidence="5" key="1">
    <citation type="submission" date="2010-08" db="EMBL/GenBank/DDBJ databases">
        <title>Genome sequence of Parvularcula bermudensis HTCC2503.</title>
        <authorList>
            <person name="Kang D.-M."/>
            <person name="Oh H.-M."/>
            <person name="Cho J.-C."/>
        </authorList>
    </citation>
    <scope>NUCLEOTIDE SEQUENCE [LARGE SCALE GENOMIC DNA]</scope>
    <source>
        <strain evidence="5">ATCC BAA-594 / HTCC2503 / KCTC 12087</strain>
    </source>
</reference>
<dbReference type="CDD" id="cd02440">
    <property type="entry name" value="AdoMet_MTases"/>
    <property type="match status" value="1"/>
</dbReference>
<proteinExistence type="predicted"/>
<dbReference type="InterPro" id="IPR007848">
    <property type="entry name" value="Small_mtfrase_dom"/>
</dbReference>
<evidence type="ECO:0000313" key="5">
    <source>
        <dbReference type="Proteomes" id="UP000001302"/>
    </source>
</evidence>
<feature type="domain" description="Methyltransferase small" evidence="3">
    <location>
        <begin position="58"/>
        <end position="170"/>
    </location>
</feature>
<dbReference type="InterPro" id="IPR050320">
    <property type="entry name" value="N5-glutamine_MTase"/>
</dbReference>
<keyword evidence="1" id="KW-0489">Methyltransferase</keyword>
<dbReference type="GO" id="GO:0036009">
    <property type="term" value="F:protein-glutamine N-methyltransferase activity"/>
    <property type="evidence" value="ECO:0007669"/>
    <property type="project" value="TreeGrafter"/>
</dbReference>
<protein>
    <recommendedName>
        <fullName evidence="3">Methyltransferase small domain-containing protein</fullName>
    </recommendedName>
</protein>
<dbReference type="SUPFAM" id="SSF53335">
    <property type="entry name" value="S-adenosyl-L-methionine-dependent methyltransferases"/>
    <property type="match status" value="1"/>
</dbReference>
<dbReference type="AlphaFoldDB" id="E0TFS1"/>
<keyword evidence="2" id="KW-0949">S-adenosyl-L-methionine</keyword>
<dbReference type="RefSeq" id="WP_013300060.1">
    <property type="nucleotide sequence ID" value="NC_014414.1"/>
</dbReference>
<dbReference type="EMBL" id="CP002156">
    <property type="protein sequence ID" value="ADM09086.1"/>
    <property type="molecule type" value="Genomic_DNA"/>
</dbReference>
<keyword evidence="1" id="KW-0808">Transferase</keyword>
<evidence type="ECO:0000259" key="3">
    <source>
        <dbReference type="Pfam" id="PF05175"/>
    </source>
</evidence>
<dbReference type="PROSITE" id="PS00092">
    <property type="entry name" value="N6_MTASE"/>
    <property type="match status" value="1"/>
</dbReference>
<dbReference type="GO" id="GO:0003676">
    <property type="term" value="F:nucleic acid binding"/>
    <property type="evidence" value="ECO:0007669"/>
    <property type="project" value="InterPro"/>
</dbReference>
<dbReference type="Gene3D" id="3.40.50.150">
    <property type="entry name" value="Vaccinia Virus protein VP39"/>
    <property type="match status" value="1"/>
</dbReference>
<dbReference type="InterPro" id="IPR029063">
    <property type="entry name" value="SAM-dependent_MTases_sf"/>
</dbReference>
<dbReference type="KEGG" id="pbr:PB2503_05057"/>
<keyword evidence="5" id="KW-1185">Reference proteome</keyword>
<reference evidence="4 5" key="2">
    <citation type="journal article" date="2011" name="J. Bacteriol.">
        <title>Complete genome sequence of strain HTCC2503T of Parvularcula bermudensis, the type species of the order "Parvularculales" in the class Alphaproteobacteria.</title>
        <authorList>
            <person name="Oh H.M."/>
            <person name="Kang I."/>
            <person name="Vergin K.L."/>
            <person name="Kang D."/>
            <person name="Rhee K.H."/>
            <person name="Giovannoni S.J."/>
            <person name="Cho J.C."/>
        </authorList>
    </citation>
    <scope>NUCLEOTIDE SEQUENCE [LARGE SCALE GENOMIC DNA]</scope>
    <source>
        <strain evidence="5">ATCC BAA-594 / HTCC2503 / KCTC 12087</strain>
    </source>
</reference>
<sequence>MALLDTISTPIMRFWYWHVAQLTQRMPSVRLGGKEFVVYKGVYKPLENEQSCAAYCNHGDRVLDLGTGCGVGAYFCSEKADQIVASDVSATALANAAENCRRFGVTNVEFRHSDMFDNIQGRFDLILANPPYLNLSFDEPEKQFATSTRYLPRLFTALDQHLAPGGRVLVQYPAWFAHRLTALAEAYGFRLVEKKRMPPKPWRLRLLSLIYLQVGFRSSFFLFERAVPLPAAADASDKTDRVTTAVPA</sequence>
<accession>E0TFS1</accession>